<sequence length="503" mass="55661">MIDFDLKSLPQFGVIKQSDAERWTAGIIRYHADRAHWHAKRLTGIGGSEIGAVIRGIKELRDSGFSTLSHVVRSKLLMRLPEFQTDHMRRGNVLEHLARLSFLYRYKAAQDFKAMKAMEAGATRPGYEWLIGNTDDLIVLGGRRWVNDYKVPSSFSEEIEHDYSAQIHHYGLKAKFAGVRIDGHMLTKLDLAPELALSLTQRVPTMSEEDLHTLAKTIAMADVPGMRVVSLVVENSREMQLDILECGNHCWNEMVLAGHVPQVQKGEMVELSDEKMLEVGRYQQQYAMAKAGMKYLDGVAKNASASIAKTLDGVDIAGKEMPLGLVKVLPNDVPKELVVKEALRAGATPEELSTVQKDYSLVALIEEVKRLNGDAEAPHLYSQSLDPKKAEAFLSNANIDIDALRTSGVTVALSTKGVHKDIGKTYQASAGEVFCDWIDKHSISCELDDSLEETTSDFDVFGEMALEAASGTLSELFAGASEHHADHANFENQRPMSKGARLR</sequence>
<dbReference type="InterPro" id="IPR011604">
    <property type="entry name" value="PDDEXK-like_dom_sf"/>
</dbReference>
<dbReference type="SUPFAM" id="SSF52980">
    <property type="entry name" value="Restriction endonuclease-like"/>
    <property type="match status" value="1"/>
</dbReference>
<evidence type="ECO:0000313" key="3">
    <source>
        <dbReference type="Proteomes" id="UP000281372"/>
    </source>
</evidence>
<feature type="domain" description="YqaJ viral recombinase" evidence="1">
    <location>
        <begin position="36"/>
        <end position="169"/>
    </location>
</feature>
<dbReference type="Proteomes" id="UP000281372">
    <property type="component" value="Unassembled WGS sequence"/>
</dbReference>
<dbReference type="InterPro" id="IPR011335">
    <property type="entry name" value="Restrct_endonuc-II-like"/>
</dbReference>
<dbReference type="AlphaFoldDB" id="A0A3M3K1Y8"/>
<evidence type="ECO:0000313" key="2">
    <source>
        <dbReference type="EMBL" id="RMN17128.1"/>
    </source>
</evidence>
<name>A0A3M3K1Y8_PSECA</name>
<accession>A0A3M3K1Y8</accession>
<dbReference type="Pfam" id="PF09588">
    <property type="entry name" value="YqaJ"/>
    <property type="match status" value="1"/>
</dbReference>
<evidence type="ECO:0000259" key="1">
    <source>
        <dbReference type="Pfam" id="PF09588"/>
    </source>
</evidence>
<organism evidence="2 3">
    <name type="scientific">Pseudomonas cannabina</name>
    <dbReference type="NCBI Taxonomy" id="86840"/>
    <lineage>
        <taxon>Bacteria</taxon>
        <taxon>Pseudomonadati</taxon>
        <taxon>Pseudomonadota</taxon>
        <taxon>Gammaproteobacteria</taxon>
        <taxon>Pseudomonadales</taxon>
        <taxon>Pseudomonadaceae</taxon>
        <taxon>Pseudomonas</taxon>
    </lineage>
</organism>
<dbReference type="Gene3D" id="3.90.320.10">
    <property type="match status" value="1"/>
</dbReference>
<protein>
    <recommendedName>
        <fullName evidence="1">YqaJ viral recombinase domain-containing protein</fullName>
    </recommendedName>
</protein>
<gene>
    <name evidence="2" type="ORF">ALQ64_03121</name>
</gene>
<proteinExistence type="predicted"/>
<dbReference type="EMBL" id="RBOW01001017">
    <property type="protein sequence ID" value="RMN17128.1"/>
    <property type="molecule type" value="Genomic_DNA"/>
</dbReference>
<comment type="caution">
    <text evidence="2">The sequence shown here is derived from an EMBL/GenBank/DDBJ whole genome shotgun (WGS) entry which is preliminary data.</text>
</comment>
<dbReference type="InterPro" id="IPR019080">
    <property type="entry name" value="YqaJ_viral_recombinase"/>
</dbReference>
<dbReference type="RefSeq" id="WP_122378153.1">
    <property type="nucleotide sequence ID" value="NZ_RBOW01001017.1"/>
</dbReference>
<reference evidence="2 3" key="1">
    <citation type="submission" date="2018-08" db="EMBL/GenBank/DDBJ databases">
        <title>Recombination of ecologically and evolutionarily significant loci maintains genetic cohesion in the Pseudomonas syringae species complex.</title>
        <authorList>
            <person name="Dillon M."/>
            <person name="Thakur S."/>
            <person name="Almeida R.N.D."/>
            <person name="Weir B.S."/>
            <person name="Guttman D.S."/>
        </authorList>
    </citation>
    <scope>NUCLEOTIDE SEQUENCE [LARGE SCALE GENOMIC DNA]</scope>
    <source>
        <strain evidence="2 3">ICMP 2821</strain>
    </source>
</reference>